<feature type="region of interest" description="Disordered" evidence="4">
    <location>
        <begin position="222"/>
        <end position="400"/>
    </location>
</feature>
<dbReference type="Pfam" id="PF14604">
    <property type="entry name" value="SH3_9"/>
    <property type="match status" value="1"/>
</dbReference>
<dbReference type="GO" id="GO:0000387">
    <property type="term" value="P:spliceosomal snRNP assembly"/>
    <property type="evidence" value="ECO:0007669"/>
    <property type="project" value="TreeGrafter"/>
</dbReference>
<feature type="compositionally biased region" description="Acidic residues" evidence="4">
    <location>
        <begin position="367"/>
        <end position="376"/>
    </location>
</feature>
<dbReference type="InterPro" id="IPR015943">
    <property type="entry name" value="WD40/YVTN_repeat-like_dom_sf"/>
</dbReference>
<dbReference type="PROSITE" id="PS51090">
    <property type="entry name" value="CORTACTIN"/>
    <property type="match status" value="4"/>
</dbReference>
<feature type="compositionally biased region" description="Basic residues" evidence="4">
    <location>
        <begin position="236"/>
        <end position="254"/>
    </location>
</feature>
<dbReference type="PROSITE" id="PS50002">
    <property type="entry name" value="SH3"/>
    <property type="match status" value="1"/>
</dbReference>
<dbReference type="Gene3D" id="2.130.10.10">
    <property type="entry name" value="YVTN repeat-like/Quinoprotein amine dehydrogenase"/>
    <property type="match status" value="2"/>
</dbReference>
<dbReference type="SUPFAM" id="SSF50969">
    <property type="entry name" value="YVTN repeat-like/Quinoprotein amine dehydrogenase"/>
    <property type="match status" value="1"/>
</dbReference>
<gene>
    <name evidence="5" type="ORF">CTOB1V02_LOCUS4267</name>
</gene>
<organism evidence="5">
    <name type="scientific">Cyprideis torosa</name>
    <dbReference type="NCBI Taxonomy" id="163714"/>
    <lineage>
        <taxon>Eukaryota</taxon>
        <taxon>Metazoa</taxon>
        <taxon>Ecdysozoa</taxon>
        <taxon>Arthropoda</taxon>
        <taxon>Crustacea</taxon>
        <taxon>Oligostraca</taxon>
        <taxon>Ostracoda</taxon>
        <taxon>Podocopa</taxon>
        <taxon>Podocopida</taxon>
        <taxon>Cytherocopina</taxon>
        <taxon>Cytheroidea</taxon>
        <taxon>Cytherideidae</taxon>
        <taxon>Cyprideis</taxon>
    </lineage>
</organism>
<dbReference type="InterPro" id="IPR001680">
    <property type="entry name" value="WD40_rpt"/>
</dbReference>
<dbReference type="Pfam" id="PF23774">
    <property type="entry name" value="TPR_GEMI5"/>
    <property type="match status" value="1"/>
</dbReference>
<evidence type="ECO:0000256" key="1">
    <source>
        <dbReference type="ARBA" id="ARBA00022443"/>
    </source>
</evidence>
<accession>A0A7R8ZP01</accession>
<dbReference type="InterPro" id="IPR036028">
    <property type="entry name" value="SH3-like_dom_sf"/>
</dbReference>
<evidence type="ECO:0000256" key="3">
    <source>
        <dbReference type="ARBA" id="ARBA00022737"/>
    </source>
</evidence>
<evidence type="ECO:0000256" key="2">
    <source>
        <dbReference type="ARBA" id="ARBA00022574"/>
    </source>
</evidence>
<dbReference type="GO" id="GO:0032797">
    <property type="term" value="C:SMN complex"/>
    <property type="evidence" value="ECO:0007669"/>
    <property type="project" value="TreeGrafter"/>
</dbReference>
<dbReference type="OrthoDB" id="5971719at2759"/>
<name>A0A7R8ZP01_9CRUS</name>
<evidence type="ECO:0000256" key="4">
    <source>
        <dbReference type="SAM" id="MobiDB-lite"/>
    </source>
</evidence>
<dbReference type="Gene3D" id="2.30.30.40">
    <property type="entry name" value="SH3 Domains"/>
    <property type="match status" value="1"/>
</dbReference>
<dbReference type="InterPro" id="IPR011047">
    <property type="entry name" value="Quinoprotein_ADH-like_sf"/>
</dbReference>
<reference evidence="5" key="1">
    <citation type="submission" date="2020-11" db="EMBL/GenBank/DDBJ databases">
        <authorList>
            <person name="Tran Van P."/>
        </authorList>
    </citation>
    <scope>NUCLEOTIDE SEQUENCE</scope>
</reference>
<dbReference type="InterPro" id="IPR011044">
    <property type="entry name" value="Quino_amine_DH_bsu"/>
</dbReference>
<proteinExistence type="predicted"/>
<feature type="compositionally biased region" description="Basic and acidic residues" evidence="4">
    <location>
        <begin position="1175"/>
        <end position="1190"/>
    </location>
</feature>
<dbReference type="Pfam" id="PF02218">
    <property type="entry name" value="HS1_rep"/>
    <property type="match status" value="4"/>
</dbReference>
<dbReference type="SMART" id="SM00326">
    <property type="entry name" value="SH3"/>
    <property type="match status" value="1"/>
</dbReference>
<dbReference type="GO" id="GO:0005634">
    <property type="term" value="C:nucleus"/>
    <property type="evidence" value="ECO:0007669"/>
    <property type="project" value="TreeGrafter"/>
</dbReference>
<dbReference type="PROSITE" id="PS00678">
    <property type="entry name" value="WD_REPEATS_1"/>
    <property type="match status" value="1"/>
</dbReference>
<dbReference type="EMBL" id="OB660806">
    <property type="protein sequence ID" value="CAD7226347.1"/>
    <property type="molecule type" value="Genomic_DNA"/>
</dbReference>
<feature type="compositionally biased region" description="Basic and acidic residues" evidence="4">
    <location>
        <begin position="339"/>
        <end position="348"/>
    </location>
</feature>
<dbReference type="InterPro" id="IPR056421">
    <property type="entry name" value="TPR_GEMI5"/>
</dbReference>
<dbReference type="InterPro" id="IPR001452">
    <property type="entry name" value="SH3_domain"/>
</dbReference>
<feature type="compositionally biased region" description="Pro residues" evidence="4">
    <location>
        <begin position="353"/>
        <end position="365"/>
    </location>
</feature>
<dbReference type="SMART" id="SM00320">
    <property type="entry name" value="WD40"/>
    <property type="match status" value="7"/>
</dbReference>
<feature type="compositionally biased region" description="Basic and acidic residues" evidence="4">
    <location>
        <begin position="63"/>
        <end position="78"/>
    </location>
</feature>
<dbReference type="Pfam" id="PF23775">
    <property type="entry name" value="Beta-prop_RIG_2nd"/>
    <property type="match status" value="1"/>
</dbReference>
<dbReference type="InterPro" id="IPR052640">
    <property type="entry name" value="Gemin-5"/>
</dbReference>
<evidence type="ECO:0000313" key="5">
    <source>
        <dbReference type="EMBL" id="CAD7226347.1"/>
    </source>
</evidence>
<feature type="region of interest" description="Disordered" evidence="4">
    <location>
        <begin position="1141"/>
        <end position="1162"/>
    </location>
</feature>
<keyword evidence="3" id="KW-0677">Repeat</keyword>
<dbReference type="InterPro" id="IPR019775">
    <property type="entry name" value="WD40_repeat_CS"/>
</dbReference>
<dbReference type="PANTHER" id="PTHR46362:SF1">
    <property type="entry name" value="GEM-ASSOCIATED PROTEIN 5"/>
    <property type="match status" value="1"/>
</dbReference>
<dbReference type="SUPFAM" id="SSF50998">
    <property type="entry name" value="Quinoprotein alcohol dehydrogenase-like"/>
    <property type="match status" value="1"/>
</dbReference>
<feature type="region of interest" description="Disordered" evidence="4">
    <location>
        <begin position="1"/>
        <end position="95"/>
    </location>
</feature>
<dbReference type="GO" id="GO:0003730">
    <property type="term" value="F:mRNA 3'-UTR binding"/>
    <property type="evidence" value="ECO:0007669"/>
    <property type="project" value="TreeGrafter"/>
</dbReference>
<protein>
    <submittedName>
        <fullName evidence="5">Uncharacterized protein</fullName>
    </submittedName>
</protein>
<dbReference type="InterPro" id="IPR003134">
    <property type="entry name" value="Hs1_Cortactin"/>
</dbReference>
<dbReference type="PROSITE" id="PS50082">
    <property type="entry name" value="WD_REPEATS_2"/>
    <property type="match status" value="1"/>
</dbReference>
<dbReference type="PANTHER" id="PTHR46362">
    <property type="entry name" value="GEM-ASSOCIATED PROTEIN 5"/>
    <property type="match status" value="1"/>
</dbReference>
<feature type="region of interest" description="Disordered" evidence="4">
    <location>
        <begin position="1175"/>
        <end position="1235"/>
    </location>
</feature>
<feature type="compositionally biased region" description="Acidic residues" evidence="4">
    <location>
        <begin position="22"/>
        <end position="39"/>
    </location>
</feature>
<keyword evidence="2" id="KW-0853">WD repeat</keyword>
<dbReference type="SUPFAM" id="SSF50044">
    <property type="entry name" value="SH3-domain"/>
    <property type="match status" value="1"/>
</dbReference>
<sequence length="1637" mass="178998">MWKAVVGHEAALKKTAPPPANNDDDEWETDPDFVNDVTEEEQRWGSKTVEGSGRNLGAINMSELRDELEKEDQERRTAQLEPVKSQLGYGGKFGVQKDRMDKSAVGHDYAPKLQKHASQKDYAEGFGGKYGVQKDRIDKCAVGWDHLEKVEKHASQKDHSVGFGGKFGVQKDRQDKSAVGWDHYSQSEKHANYAKGFGGKFGVEEGRQDSSAVGWDYQEKLEKHESQKAWAFVSARPRRRKKSRAGAEMRHRKKKNEEINPLVSPAAPPTRPGKVASRWSPVKTAAPEPEPMVKKAPTPESVAPVKKAASPEPEPEETKLASPVPPAAFADSHPPAGTKEQEVPERSLVRSPLVPPPAMSPPSPTPDSDDEWEENPPGDPHPVPRLFPETAAPPPVPATVQPSVLSAEDEAQAALEAEEERLRQQLISGRPEEEEQAEFYTATAIYDYQAGESKLLPPSANTQFPNCTALSPGGSILCFGSRWGVVVMDLCPEPTAEGWPNPRVIKVLESVPSKVSAVMLWRHDPSVILVGYESGGVVAVALKTEKKLQAHEFHKGSRIVALLARGRTRKKEVTVVDVSCGVSIWDVASKGIRRMKRMGKSSVGRAVDARSHPDKEDLMAIGTSSGLTLLVDLKGEGQVLSQLRGRGSAAVVCLQWSLNGGTLAALMASGHVNCWNVLERQLEESLSLGSGGGGKKGAADASMALCFESRCSEGGEGLWTVDGRGLLRLTEQKEGEGKWSMGEGNVVNVGSPASHMLLSASQRLLIMFCMDRSIRLVSVRREKPVLLGALPLITGEISSIATSPHDPGNVAVNSGQWIRSWMVEGREPMQNFSTGLRGARLTQLAWHPDKEKLLAFGTEDGEIGLMTLGESAKLCKSKHTGPVYTIKWIPTPGESSSSEWRRRHSLVSVGGRKGLLTMVPCDTSATHSKNLLELFQPGIEPTSRNVSEVETDDQNRLLVLGYESGEIDVFGGSVHLARILVTVKLISCLRFHPSYVTSGEEVSTYQKWLAISSNEKDVYIVDLSSLQSPDAEKEEGVSPRIIRTATRILSLHEARVCHLAWNPHVHGQLLSVGYDKLAQVWDIQEPKPICNYQGYTKRFFTCTWSGVNENLFFVGGEEHCLHCLDCRVLTQKRSFYKPSKATLRKEKKRRNQEGVESSEGLSSVDHQVVEPCEVDDAHSGKDEKLSEHKAPTPSSVAAQAKNKDDRFEEKAPHGNPVLITNSKQQKDRKKRGQSTVAIGSEAVSLLQGDRAVSSEAITSWVKSGEVPPVLSCLSGGQSTAWGFAEAEQRRLEKQRKSLGGGLTCSLALGAMTGSGLKAMINEALEEGSLNDTLLSLAPMISFSLWQTCSAAYGRQLLAQGNTLKGVTRLLAAQQVQEAVDALEKDDFFFEAVLLSKLRFPSSDDRWRGALSSWVSKSDSNGLLEGSALLLMLNGKWMEAARTIERRRDRLSAKLAAYLFKAAGDKEAAKVSATSWLLGSIRKAKLEDVEEVGREFPELAWGEQLAEVYVSLETHLSKLSNPDELQRIVKDVVAWKGRSESGSDQETSVVVSDDVDLEGLKNAEEIVMSGKYGSQMKVAYCVCLACSEATSKQPDTDEISFDPGDIITEVELIDEGWWRGTSRGKTGLFPANYVQLND</sequence>
<keyword evidence="1" id="KW-0728">SH3 domain</keyword>
<feature type="compositionally biased region" description="Pro residues" evidence="4">
    <location>
        <begin position="377"/>
        <end position="397"/>
    </location>
</feature>
<feature type="compositionally biased region" description="Basic and acidic residues" evidence="4">
    <location>
        <begin position="1201"/>
        <end position="1212"/>
    </location>
</feature>
<dbReference type="InterPro" id="IPR056424">
    <property type="entry name" value="Beta-prop_GEMI5_2nd"/>
</dbReference>